<dbReference type="Gene3D" id="3.40.50.720">
    <property type="entry name" value="NAD(P)-binding Rossmann-like Domain"/>
    <property type="match status" value="1"/>
</dbReference>
<evidence type="ECO:0000313" key="3">
    <source>
        <dbReference type="Proteomes" id="UP000295375"/>
    </source>
</evidence>
<dbReference type="EMBL" id="SNYM01000020">
    <property type="protein sequence ID" value="TDQ45482.1"/>
    <property type="molecule type" value="Genomic_DNA"/>
</dbReference>
<name>A0A4R6UGP1_9GAMM</name>
<dbReference type="InterPro" id="IPR013154">
    <property type="entry name" value="ADH-like_N"/>
</dbReference>
<dbReference type="OrthoDB" id="9787435at2"/>
<dbReference type="SUPFAM" id="SSF50129">
    <property type="entry name" value="GroES-like"/>
    <property type="match status" value="1"/>
</dbReference>
<dbReference type="InterPro" id="IPR052711">
    <property type="entry name" value="Zinc_ADH-like"/>
</dbReference>
<organism evidence="2 3">
    <name type="scientific">Permianibacter aggregans</name>
    <dbReference type="NCBI Taxonomy" id="1510150"/>
    <lineage>
        <taxon>Bacteria</taxon>
        <taxon>Pseudomonadati</taxon>
        <taxon>Pseudomonadota</taxon>
        <taxon>Gammaproteobacteria</taxon>
        <taxon>Pseudomonadales</taxon>
        <taxon>Pseudomonadaceae</taxon>
        <taxon>Permianibacter</taxon>
    </lineage>
</organism>
<keyword evidence="3" id="KW-1185">Reference proteome</keyword>
<evidence type="ECO:0000313" key="2">
    <source>
        <dbReference type="EMBL" id="TDQ45482.1"/>
    </source>
</evidence>
<dbReference type="SMART" id="SM00829">
    <property type="entry name" value="PKS_ER"/>
    <property type="match status" value="1"/>
</dbReference>
<dbReference type="AlphaFoldDB" id="A0A4R6UGP1"/>
<dbReference type="Pfam" id="PF00107">
    <property type="entry name" value="ADH_zinc_N"/>
    <property type="match status" value="1"/>
</dbReference>
<dbReference type="RefSeq" id="WP_133592797.1">
    <property type="nucleotide sequence ID" value="NZ_CP037953.1"/>
</dbReference>
<evidence type="ECO:0000259" key="1">
    <source>
        <dbReference type="SMART" id="SM00829"/>
    </source>
</evidence>
<dbReference type="Pfam" id="PF08240">
    <property type="entry name" value="ADH_N"/>
    <property type="match status" value="1"/>
</dbReference>
<dbReference type="PANTHER" id="PTHR45033">
    <property type="match status" value="1"/>
</dbReference>
<accession>A0A4R6UGP1</accession>
<dbReference type="GO" id="GO:0016491">
    <property type="term" value="F:oxidoreductase activity"/>
    <property type="evidence" value="ECO:0007669"/>
    <property type="project" value="InterPro"/>
</dbReference>
<gene>
    <name evidence="2" type="ORF">EV696_12059</name>
</gene>
<dbReference type="CDD" id="cd08276">
    <property type="entry name" value="MDR7"/>
    <property type="match status" value="1"/>
</dbReference>
<protein>
    <submittedName>
        <fullName evidence="2">NADPH:quinone reductase-like Zn-dependent oxidoreductase</fullName>
    </submittedName>
</protein>
<dbReference type="InterPro" id="IPR020843">
    <property type="entry name" value="ER"/>
</dbReference>
<comment type="caution">
    <text evidence="2">The sequence shown here is derived from an EMBL/GenBank/DDBJ whole genome shotgun (WGS) entry which is preliminary data.</text>
</comment>
<dbReference type="Proteomes" id="UP000295375">
    <property type="component" value="Unassembled WGS sequence"/>
</dbReference>
<proteinExistence type="predicted"/>
<feature type="domain" description="Enoyl reductase (ER)" evidence="1">
    <location>
        <begin position="9"/>
        <end position="333"/>
    </location>
</feature>
<dbReference type="InterPro" id="IPR011032">
    <property type="entry name" value="GroES-like_sf"/>
</dbReference>
<sequence>MKAVQLFGHRLDLLRAITQPIPEPKGNEVLVHLRATSLNYRDFALATGRYQTHLPLPFVPLSDGAGVVVAAGPQVREWRPGDRVIGHYTTAWQNGRFDERYHQSKLGGPLDGLLQEFRVLPETALVKTPEHLSDREAATLPVAALTAWNALQDLALPTGAWLLVQGSGSVSLFALQFARAQGLQVIATTTSENKMAILRELGAHEVLLTRDRPEWGKQVYQSADDRGVDGVVDVGGNVTLAQSLAALRGGGAIAMVGFLGGFDAAPDLTLPMLVKRARLLGQSVGSREHFQMMNRAISAQQIRPVIDRTFAFHEYRNAWEHVGSGSAVGKTVIDMAA</sequence>
<dbReference type="PANTHER" id="PTHR45033:SF2">
    <property type="entry name" value="ZINC-TYPE ALCOHOL DEHYDROGENASE-LIKE PROTEIN C1773.06C"/>
    <property type="match status" value="1"/>
</dbReference>
<reference evidence="2 3" key="1">
    <citation type="submission" date="2019-03" db="EMBL/GenBank/DDBJ databases">
        <title>Genomic Encyclopedia of Type Strains, Phase IV (KMG-IV): sequencing the most valuable type-strain genomes for metagenomic binning, comparative biology and taxonomic classification.</title>
        <authorList>
            <person name="Goeker M."/>
        </authorList>
    </citation>
    <scope>NUCLEOTIDE SEQUENCE [LARGE SCALE GENOMIC DNA]</scope>
    <source>
        <strain evidence="2 3">DSM 103792</strain>
    </source>
</reference>
<dbReference type="InterPro" id="IPR013149">
    <property type="entry name" value="ADH-like_C"/>
</dbReference>
<dbReference type="SUPFAM" id="SSF51735">
    <property type="entry name" value="NAD(P)-binding Rossmann-fold domains"/>
    <property type="match status" value="1"/>
</dbReference>
<dbReference type="InterPro" id="IPR036291">
    <property type="entry name" value="NAD(P)-bd_dom_sf"/>
</dbReference>
<dbReference type="Gene3D" id="3.90.180.10">
    <property type="entry name" value="Medium-chain alcohol dehydrogenases, catalytic domain"/>
    <property type="match status" value="1"/>
</dbReference>